<evidence type="ECO:0000313" key="3">
    <source>
        <dbReference type="Proteomes" id="UP001454036"/>
    </source>
</evidence>
<evidence type="ECO:0000256" key="1">
    <source>
        <dbReference type="SAM" id="MobiDB-lite"/>
    </source>
</evidence>
<sequence>MFSVWGKWKFRGVREWLKWIFRGWRKTMWKFRGGQGMAEMEVNMEDNFMEDNNIFFEDFDWDIEAFMREDDFGEDYEPLEEAEMDSEPHEGTYTEIDYGMFDGLRPILNDIGPLSEYSFEHSDQLRELSGSEDDGEEEVGSSSRRQNCGGGLEYNSEVHLKNPILVPNMVFGTAWDLGN</sequence>
<dbReference type="EMBL" id="BAABME010005856">
    <property type="protein sequence ID" value="GAA0166790.1"/>
    <property type="molecule type" value="Genomic_DNA"/>
</dbReference>
<reference evidence="2 3" key="1">
    <citation type="submission" date="2024-01" db="EMBL/GenBank/DDBJ databases">
        <title>The complete chloroplast genome sequence of Lithospermum erythrorhizon: insights into the phylogenetic relationship among Boraginaceae species and the maternal lineages of purple gromwells.</title>
        <authorList>
            <person name="Okada T."/>
            <person name="Watanabe K."/>
        </authorList>
    </citation>
    <scope>NUCLEOTIDE SEQUENCE [LARGE SCALE GENOMIC DNA]</scope>
</reference>
<gene>
    <name evidence="2" type="ORF">LIER_21867</name>
</gene>
<keyword evidence="3" id="KW-1185">Reference proteome</keyword>
<name>A0AAV3QV69_LITER</name>
<protein>
    <submittedName>
        <fullName evidence="2">Uncharacterized protein</fullName>
    </submittedName>
</protein>
<proteinExistence type="predicted"/>
<comment type="caution">
    <text evidence="2">The sequence shown here is derived from an EMBL/GenBank/DDBJ whole genome shotgun (WGS) entry which is preliminary data.</text>
</comment>
<evidence type="ECO:0000313" key="2">
    <source>
        <dbReference type="EMBL" id="GAA0166790.1"/>
    </source>
</evidence>
<dbReference type="Proteomes" id="UP001454036">
    <property type="component" value="Unassembled WGS sequence"/>
</dbReference>
<organism evidence="2 3">
    <name type="scientific">Lithospermum erythrorhizon</name>
    <name type="common">Purple gromwell</name>
    <name type="synonym">Lithospermum officinale var. erythrorhizon</name>
    <dbReference type="NCBI Taxonomy" id="34254"/>
    <lineage>
        <taxon>Eukaryota</taxon>
        <taxon>Viridiplantae</taxon>
        <taxon>Streptophyta</taxon>
        <taxon>Embryophyta</taxon>
        <taxon>Tracheophyta</taxon>
        <taxon>Spermatophyta</taxon>
        <taxon>Magnoliopsida</taxon>
        <taxon>eudicotyledons</taxon>
        <taxon>Gunneridae</taxon>
        <taxon>Pentapetalae</taxon>
        <taxon>asterids</taxon>
        <taxon>lamiids</taxon>
        <taxon>Boraginales</taxon>
        <taxon>Boraginaceae</taxon>
        <taxon>Boraginoideae</taxon>
        <taxon>Lithospermeae</taxon>
        <taxon>Lithospermum</taxon>
    </lineage>
</organism>
<accession>A0AAV3QV69</accession>
<feature type="compositionally biased region" description="Acidic residues" evidence="1">
    <location>
        <begin position="130"/>
        <end position="139"/>
    </location>
</feature>
<feature type="region of interest" description="Disordered" evidence="1">
    <location>
        <begin position="126"/>
        <end position="150"/>
    </location>
</feature>
<dbReference type="AlphaFoldDB" id="A0AAV3QV69"/>